<protein>
    <submittedName>
        <fullName evidence="3">Uncharacterized protein</fullName>
    </submittedName>
</protein>
<dbReference type="Proteomes" id="UP000694866">
    <property type="component" value="Unplaced"/>
</dbReference>
<accession>A0A9R1UAM2</accession>
<dbReference type="PANTHER" id="PTHR22954:SF3">
    <property type="entry name" value="PROTEIN CBG08539"/>
    <property type="match status" value="1"/>
</dbReference>
<evidence type="ECO:0000313" key="2">
    <source>
        <dbReference type="Proteomes" id="UP000694866"/>
    </source>
</evidence>
<feature type="non-terminal residue" evidence="3">
    <location>
        <position position="331"/>
    </location>
</feature>
<dbReference type="PANTHER" id="PTHR22954">
    <property type="entry name" value="RETROVIRAL PROTEASE-RELATED"/>
    <property type="match status" value="1"/>
</dbReference>
<keyword evidence="2" id="KW-1185">Reference proteome</keyword>
<feature type="region of interest" description="Disordered" evidence="1">
    <location>
        <begin position="302"/>
        <end position="331"/>
    </location>
</feature>
<proteinExistence type="predicted"/>
<dbReference type="KEGG" id="fas:105272734"/>
<reference evidence="3" key="1">
    <citation type="submission" date="2025-08" db="UniProtKB">
        <authorList>
            <consortium name="RefSeq"/>
        </authorList>
    </citation>
    <scope>IDENTIFICATION</scope>
    <source>
        <strain evidence="3">USDA-PBARC FA_bdor</strain>
        <tissue evidence="3">Whole organism</tissue>
    </source>
</reference>
<gene>
    <name evidence="3" type="primary">LOC105272734</name>
</gene>
<dbReference type="InterPro" id="IPR005312">
    <property type="entry name" value="DUF1759"/>
</dbReference>
<dbReference type="OrthoDB" id="7994850at2759"/>
<dbReference type="AlphaFoldDB" id="A0A9R1UAM2"/>
<dbReference type="Pfam" id="PF03564">
    <property type="entry name" value="DUF1759"/>
    <property type="match status" value="1"/>
</dbReference>
<dbReference type="RefSeq" id="XP_011313261.1">
    <property type="nucleotide sequence ID" value="XM_011314959.1"/>
</dbReference>
<dbReference type="GeneID" id="105272734"/>
<organism evidence="2 3">
    <name type="scientific">Fopius arisanus</name>
    <dbReference type="NCBI Taxonomy" id="64838"/>
    <lineage>
        <taxon>Eukaryota</taxon>
        <taxon>Metazoa</taxon>
        <taxon>Ecdysozoa</taxon>
        <taxon>Arthropoda</taxon>
        <taxon>Hexapoda</taxon>
        <taxon>Insecta</taxon>
        <taxon>Pterygota</taxon>
        <taxon>Neoptera</taxon>
        <taxon>Endopterygota</taxon>
        <taxon>Hymenoptera</taxon>
        <taxon>Apocrita</taxon>
        <taxon>Ichneumonoidea</taxon>
        <taxon>Braconidae</taxon>
        <taxon>Opiinae</taxon>
        <taxon>Fopius</taxon>
    </lineage>
</organism>
<name>A0A9R1UAM2_9HYME</name>
<feature type="compositionally biased region" description="Polar residues" evidence="1">
    <location>
        <begin position="307"/>
        <end position="325"/>
    </location>
</feature>
<evidence type="ECO:0000313" key="3">
    <source>
        <dbReference type="RefSeq" id="XP_011313261.1"/>
    </source>
</evidence>
<evidence type="ECO:0000256" key="1">
    <source>
        <dbReference type="SAM" id="MobiDB-lite"/>
    </source>
</evidence>
<sequence>MSFKGRILIQASRAKFIENMRIESVAESVHELSVTELQSKLDMLENHWNMFDALHLKLLTAKDNEEVLDHAYVKEEVYDKCLGMYSAARTTFMGLIKGLDESIDLSESFRRPSVVSQSAQVTHRQLPKISLPTFSGNFSEWTPYKDLFLSMVVGNPALSTVEKFHYLLTSLTGEAKQLMSTLPVTQDSFMPAWNTLLAGYDNKRLLISTQLEKLFSAPKVINRSAREYNALLNSVAEALNALESLGRPVKQWDDLLVHLITSRLDSKTLEDWEIEIGSSTEFPTYAALKEFVLSRAKARERIEMHASQPQSATSRTVSSNSQQASKPRPVK</sequence>